<protein>
    <submittedName>
        <fullName evidence="1">Uncharacterized protein</fullName>
    </submittedName>
</protein>
<evidence type="ECO:0000313" key="1">
    <source>
        <dbReference type="EMBL" id="JAE29279.1"/>
    </source>
</evidence>
<name>A0A0A9H0G3_ARUDO</name>
<proteinExistence type="predicted"/>
<dbReference type="AlphaFoldDB" id="A0A0A9H0G3"/>
<reference evidence="1" key="1">
    <citation type="submission" date="2014-09" db="EMBL/GenBank/DDBJ databases">
        <authorList>
            <person name="Magalhaes I.L.F."/>
            <person name="Oliveira U."/>
            <person name="Santos F.R."/>
            <person name="Vidigal T.H.D.A."/>
            <person name="Brescovit A.D."/>
            <person name="Santos A.J."/>
        </authorList>
    </citation>
    <scope>NUCLEOTIDE SEQUENCE</scope>
    <source>
        <tissue evidence="1">Shoot tissue taken approximately 20 cm above the soil surface</tissue>
    </source>
</reference>
<reference evidence="1" key="2">
    <citation type="journal article" date="2015" name="Data Brief">
        <title>Shoot transcriptome of the giant reed, Arundo donax.</title>
        <authorList>
            <person name="Barrero R.A."/>
            <person name="Guerrero F.D."/>
            <person name="Moolhuijzen P."/>
            <person name="Goolsby J.A."/>
            <person name="Tidwell J."/>
            <person name="Bellgard S.E."/>
            <person name="Bellgard M.I."/>
        </authorList>
    </citation>
    <scope>NUCLEOTIDE SEQUENCE</scope>
    <source>
        <tissue evidence="1">Shoot tissue taken approximately 20 cm above the soil surface</tissue>
    </source>
</reference>
<dbReference type="EMBL" id="GBRH01168617">
    <property type="protein sequence ID" value="JAE29279.1"/>
    <property type="molecule type" value="Transcribed_RNA"/>
</dbReference>
<organism evidence="1">
    <name type="scientific">Arundo donax</name>
    <name type="common">Giant reed</name>
    <name type="synonym">Donax arundinaceus</name>
    <dbReference type="NCBI Taxonomy" id="35708"/>
    <lineage>
        <taxon>Eukaryota</taxon>
        <taxon>Viridiplantae</taxon>
        <taxon>Streptophyta</taxon>
        <taxon>Embryophyta</taxon>
        <taxon>Tracheophyta</taxon>
        <taxon>Spermatophyta</taxon>
        <taxon>Magnoliopsida</taxon>
        <taxon>Liliopsida</taxon>
        <taxon>Poales</taxon>
        <taxon>Poaceae</taxon>
        <taxon>PACMAD clade</taxon>
        <taxon>Arundinoideae</taxon>
        <taxon>Arundineae</taxon>
        <taxon>Arundo</taxon>
    </lineage>
</organism>
<accession>A0A0A9H0G3</accession>
<sequence>MSSFGGHCLSDGGNWTIYVSYLYIVLHMNKGHVAV</sequence>